<feature type="binding site" evidence="6">
    <location>
        <position position="78"/>
    </location>
    <ligand>
        <name>Mg(2+)</name>
        <dbReference type="ChEBI" id="CHEBI:18420"/>
        <note>ligand shared between all trimeric partners</note>
    </ligand>
</feature>
<keyword evidence="1" id="KW-0813">Transport</keyword>
<dbReference type="Proteomes" id="UP000196573">
    <property type="component" value="Unassembled WGS sequence"/>
</dbReference>
<dbReference type="Gene3D" id="1.20.58.80">
    <property type="entry name" value="Phosphotransferase system, lactose/cellobiose-type IIA subunit"/>
    <property type="match status" value="1"/>
</dbReference>
<evidence type="ECO:0000256" key="4">
    <source>
        <dbReference type="ARBA" id="ARBA00022683"/>
    </source>
</evidence>
<evidence type="ECO:0000256" key="1">
    <source>
        <dbReference type="ARBA" id="ARBA00022448"/>
    </source>
</evidence>
<dbReference type="PROSITE" id="PS51095">
    <property type="entry name" value="PTS_EIIA_TYPE_3"/>
    <property type="match status" value="1"/>
</dbReference>
<dbReference type="CDD" id="cd00215">
    <property type="entry name" value="PTS_IIA_lac"/>
    <property type="match status" value="1"/>
</dbReference>
<keyword evidence="4" id="KW-0598">Phosphotransferase system</keyword>
<keyword evidence="2" id="KW-0762">Sugar transport</keyword>
<dbReference type="RefSeq" id="WP_087112358.1">
    <property type="nucleotide sequence ID" value="NZ_CBCSCN010000011.1"/>
</dbReference>
<dbReference type="OrthoDB" id="350602at2"/>
<sequence>MNFENIVMDLIVRAGEAKSLAFEALAKARTGDFAAAEQLLADSRAAGKLAHKVQTKLITMDGEGQPVPLSLVMVHAQDHLMDSMLAQDLIEEMIRLYQKLDNQ</sequence>
<accession>A0A1X7AP67</accession>
<dbReference type="PANTHER" id="PTHR34382">
    <property type="entry name" value="PTS SYSTEM N,N'-DIACETYLCHITOBIOSE-SPECIFIC EIIA COMPONENT"/>
    <property type="match status" value="1"/>
</dbReference>
<gene>
    <name evidence="8" type="primary">chbA</name>
    <name evidence="8" type="ORF">EHSB41UT_03703</name>
</gene>
<dbReference type="PANTHER" id="PTHR34382:SF7">
    <property type="entry name" value="PTS SYSTEM N,N'-DIACETYLCHITOBIOSE-SPECIFIC EIIA COMPONENT"/>
    <property type="match status" value="1"/>
</dbReference>
<dbReference type="GO" id="GO:0016740">
    <property type="term" value="F:transferase activity"/>
    <property type="evidence" value="ECO:0007669"/>
    <property type="project" value="UniProtKB-KW"/>
</dbReference>
<evidence type="ECO:0000313" key="8">
    <source>
        <dbReference type="EMBL" id="SMA49912.1"/>
    </source>
</evidence>
<keyword evidence="3 8" id="KW-0808">Transferase</keyword>
<dbReference type="GO" id="GO:0046872">
    <property type="term" value="F:metal ion binding"/>
    <property type="evidence" value="ECO:0007669"/>
    <property type="project" value="UniProtKB-KW"/>
</dbReference>
<dbReference type="PIRSF" id="PIRSF000699">
    <property type="entry name" value="PTS_IILac_III"/>
    <property type="match status" value="1"/>
</dbReference>
<dbReference type="AlphaFoldDB" id="A0A1X7AP67"/>
<evidence type="ECO:0000256" key="6">
    <source>
        <dbReference type="PIRSR" id="PIRSR000699-2"/>
    </source>
</evidence>
<organism evidence="8 9">
    <name type="scientific">Parendozoicomonas haliclonae</name>
    <dbReference type="NCBI Taxonomy" id="1960125"/>
    <lineage>
        <taxon>Bacteria</taxon>
        <taxon>Pseudomonadati</taxon>
        <taxon>Pseudomonadota</taxon>
        <taxon>Gammaproteobacteria</taxon>
        <taxon>Oceanospirillales</taxon>
        <taxon>Endozoicomonadaceae</taxon>
        <taxon>Parendozoicomonas</taxon>
    </lineage>
</organism>
<reference evidence="8 9" key="1">
    <citation type="submission" date="2017-03" db="EMBL/GenBank/DDBJ databases">
        <authorList>
            <person name="Afonso C.L."/>
            <person name="Miller P.J."/>
            <person name="Scott M.A."/>
            <person name="Spackman E."/>
            <person name="Goraichik I."/>
            <person name="Dimitrov K.M."/>
            <person name="Suarez D.L."/>
            <person name="Swayne D.E."/>
        </authorList>
    </citation>
    <scope>NUCLEOTIDE SEQUENCE [LARGE SCALE GENOMIC DNA]</scope>
    <source>
        <strain evidence="8">SB41UT1</strain>
    </source>
</reference>
<keyword evidence="6" id="KW-0460">Magnesium</keyword>
<name>A0A1X7AP67_9GAMM</name>
<feature type="active site" description="Tele-phosphohistidine intermediate" evidence="5">
    <location>
        <position position="75"/>
    </location>
</feature>
<evidence type="ECO:0000256" key="3">
    <source>
        <dbReference type="ARBA" id="ARBA00022679"/>
    </source>
</evidence>
<dbReference type="InterPro" id="IPR003188">
    <property type="entry name" value="PTS_IIA_lac/cel"/>
</dbReference>
<dbReference type="EC" id="2.7.1.-" evidence="8"/>
<dbReference type="EMBL" id="FWPT01000009">
    <property type="protein sequence ID" value="SMA49912.1"/>
    <property type="molecule type" value="Genomic_DNA"/>
</dbReference>
<dbReference type="GO" id="GO:0009401">
    <property type="term" value="P:phosphoenolpyruvate-dependent sugar phosphotransferase system"/>
    <property type="evidence" value="ECO:0007669"/>
    <property type="project" value="UniProtKB-KW"/>
</dbReference>
<evidence type="ECO:0000313" key="9">
    <source>
        <dbReference type="Proteomes" id="UP000196573"/>
    </source>
</evidence>
<evidence type="ECO:0000256" key="5">
    <source>
        <dbReference type="PIRSR" id="PIRSR000699-1"/>
    </source>
</evidence>
<proteinExistence type="predicted"/>
<evidence type="ECO:0000256" key="7">
    <source>
        <dbReference type="PROSITE-ProRule" id="PRU00418"/>
    </source>
</evidence>
<comment type="cofactor">
    <cofactor evidence="6">
        <name>Mg(2+)</name>
        <dbReference type="ChEBI" id="CHEBI:18420"/>
    </cofactor>
    <text evidence="6">Binds 1 Mg(2+) ion per trimer.</text>
</comment>
<keyword evidence="6" id="KW-0479">Metal-binding</keyword>
<keyword evidence="9" id="KW-1185">Reference proteome</keyword>
<dbReference type="SUPFAM" id="SSF46973">
    <property type="entry name" value="Enzyme IIa from lactose specific PTS, IIa-lac"/>
    <property type="match status" value="1"/>
</dbReference>
<protein>
    <submittedName>
        <fullName evidence="8">N,N'-diacetylchitobiose-specific phosphotransferase enzyme IIA component</fullName>
        <ecNumber evidence="8">2.7.1.-</ecNumber>
    </submittedName>
</protein>
<evidence type="ECO:0000256" key="2">
    <source>
        <dbReference type="ARBA" id="ARBA00022597"/>
    </source>
</evidence>
<dbReference type="Pfam" id="PF02255">
    <property type="entry name" value="PTS_IIA"/>
    <property type="match status" value="1"/>
</dbReference>
<dbReference type="InterPro" id="IPR036542">
    <property type="entry name" value="PTS_IIA_lac/cel_sf"/>
</dbReference>
<feature type="modified residue" description="Phosphohistidine; by HPr" evidence="7">
    <location>
        <position position="75"/>
    </location>
</feature>